<dbReference type="InterPro" id="IPR011577">
    <property type="entry name" value="Cyt_b561_bac/Ni-Hgenase"/>
</dbReference>
<accession>A0A1G5RC01</accession>
<dbReference type="SUPFAM" id="SSF101874">
    <property type="entry name" value="YceI-like"/>
    <property type="match status" value="1"/>
</dbReference>
<evidence type="ECO:0000256" key="4">
    <source>
        <dbReference type="ARBA" id="ARBA00022475"/>
    </source>
</evidence>
<evidence type="ECO:0000256" key="6">
    <source>
        <dbReference type="ARBA" id="ARBA00022692"/>
    </source>
</evidence>
<feature type="transmembrane region" description="Helical" evidence="13">
    <location>
        <begin position="107"/>
        <end position="137"/>
    </location>
</feature>
<dbReference type="GO" id="GO:0005886">
    <property type="term" value="C:plasma membrane"/>
    <property type="evidence" value="ECO:0007669"/>
    <property type="project" value="UniProtKB-SubCell"/>
</dbReference>
<dbReference type="SUPFAM" id="SSF81342">
    <property type="entry name" value="Transmembrane di-heme cytochromes"/>
    <property type="match status" value="1"/>
</dbReference>
<evidence type="ECO:0000256" key="3">
    <source>
        <dbReference type="ARBA" id="ARBA00022448"/>
    </source>
</evidence>
<dbReference type="SMART" id="SM00867">
    <property type="entry name" value="YceI"/>
    <property type="match status" value="1"/>
</dbReference>
<name>A0A1G5RC01_9RHOB</name>
<sequence length="420" mass="44946">MSLINSFSRYGSISKGFHWATVLLIFSTFPIGYFANGLAEQIRSPDFSGDGAVITRTAFLFSLHKTIGILALLTAALRIFWTLTQAKPGLLHPDNKAEALAAETVHWLLYALMVAVPLTGWIHHAAATGFAPIWWPFGQGLPFVPQTETVAGFFGSLHWVMVWSLFAVVVLHIAGALKHHVIDRDNTLRRMLPRGGQVEEPPAQAHSKAPFFVAASLALVVLAGAQSLGYLGGHDHDHSHDHAHDHAAQTDSVATVAATASQWAVQSGTLTIEVAQFGGIVEGQFATWTAAIDFEEPAAPGPAGSVEVVIDISSLKLGSVTDQALGADYFDVASFPTATFNADLEKLDTGYQAVGTLTIRDKTQPLILPFDLELNGATAVMRGQATVQRLAFDIGQSQSDESSLGFDVVIKADLTAQNTK</sequence>
<gene>
    <name evidence="15" type="ORF">SAMN04488118_11261</name>
</gene>
<keyword evidence="9 13" id="KW-1133">Transmembrane helix</keyword>
<keyword evidence="11 13" id="KW-0472">Membrane</keyword>
<feature type="transmembrane region" description="Helical" evidence="13">
    <location>
        <begin position="67"/>
        <end position="86"/>
    </location>
</feature>
<keyword evidence="3" id="KW-0813">Transport</keyword>
<dbReference type="Proteomes" id="UP000198767">
    <property type="component" value="Unassembled WGS sequence"/>
</dbReference>
<dbReference type="InterPro" id="IPR036761">
    <property type="entry name" value="TTHA0802/YceI-like_sf"/>
</dbReference>
<dbReference type="GO" id="GO:0022904">
    <property type="term" value="P:respiratory electron transport chain"/>
    <property type="evidence" value="ECO:0007669"/>
    <property type="project" value="InterPro"/>
</dbReference>
<dbReference type="RefSeq" id="WP_090220696.1">
    <property type="nucleotide sequence ID" value="NZ_FMWG01000012.1"/>
</dbReference>
<dbReference type="InterPro" id="IPR052168">
    <property type="entry name" value="Cytochrome_b561_oxidase"/>
</dbReference>
<evidence type="ECO:0000256" key="8">
    <source>
        <dbReference type="ARBA" id="ARBA00022982"/>
    </source>
</evidence>
<evidence type="ECO:0000256" key="7">
    <source>
        <dbReference type="ARBA" id="ARBA00022723"/>
    </source>
</evidence>
<dbReference type="GO" id="GO:0046872">
    <property type="term" value="F:metal ion binding"/>
    <property type="evidence" value="ECO:0007669"/>
    <property type="project" value="UniProtKB-KW"/>
</dbReference>
<evidence type="ECO:0000256" key="5">
    <source>
        <dbReference type="ARBA" id="ARBA00022617"/>
    </source>
</evidence>
<dbReference type="InterPro" id="IPR007372">
    <property type="entry name" value="Lipid/polyisoprenoid-bd_YceI"/>
</dbReference>
<reference evidence="15 16" key="1">
    <citation type="submission" date="2016-10" db="EMBL/GenBank/DDBJ databases">
        <authorList>
            <person name="de Groot N.N."/>
        </authorList>
    </citation>
    <scope>NUCLEOTIDE SEQUENCE [LARGE SCALE GENOMIC DNA]</scope>
    <source>
        <strain evidence="15 16">U95</strain>
    </source>
</reference>
<keyword evidence="16" id="KW-1185">Reference proteome</keyword>
<comment type="cofactor">
    <cofactor evidence="1">
        <name>heme b</name>
        <dbReference type="ChEBI" id="CHEBI:60344"/>
    </cofactor>
</comment>
<dbReference type="Pfam" id="PF04264">
    <property type="entry name" value="YceI"/>
    <property type="match status" value="1"/>
</dbReference>
<proteinExistence type="inferred from homology"/>
<dbReference type="AlphaFoldDB" id="A0A1G5RC01"/>
<evidence type="ECO:0000259" key="14">
    <source>
        <dbReference type="SMART" id="SM00867"/>
    </source>
</evidence>
<dbReference type="OrthoDB" id="1247465at2"/>
<comment type="subcellular location">
    <subcellularLocation>
        <location evidence="2">Cell membrane</location>
        <topology evidence="2">Multi-pass membrane protein</topology>
    </subcellularLocation>
</comment>
<dbReference type="GO" id="GO:0009055">
    <property type="term" value="F:electron transfer activity"/>
    <property type="evidence" value="ECO:0007669"/>
    <property type="project" value="InterPro"/>
</dbReference>
<keyword evidence="7" id="KW-0479">Metal-binding</keyword>
<evidence type="ECO:0000256" key="12">
    <source>
        <dbReference type="ARBA" id="ARBA00037975"/>
    </source>
</evidence>
<protein>
    <submittedName>
        <fullName evidence="15">Cytochrome b561</fullName>
    </submittedName>
</protein>
<dbReference type="InterPro" id="IPR016174">
    <property type="entry name" value="Di-haem_cyt_TM"/>
</dbReference>
<dbReference type="EMBL" id="FMWG01000012">
    <property type="protein sequence ID" value="SCZ71595.1"/>
    <property type="molecule type" value="Genomic_DNA"/>
</dbReference>
<evidence type="ECO:0000256" key="11">
    <source>
        <dbReference type="ARBA" id="ARBA00023136"/>
    </source>
</evidence>
<feature type="transmembrane region" description="Helical" evidence="13">
    <location>
        <begin position="157"/>
        <end position="177"/>
    </location>
</feature>
<dbReference type="PANTHER" id="PTHR30529:SF1">
    <property type="entry name" value="CYTOCHROME B561 HOMOLOG 2"/>
    <property type="match status" value="1"/>
</dbReference>
<keyword evidence="4" id="KW-1003">Cell membrane</keyword>
<evidence type="ECO:0000256" key="13">
    <source>
        <dbReference type="SAM" id="Phobius"/>
    </source>
</evidence>
<dbReference type="Gene3D" id="2.40.128.110">
    <property type="entry name" value="Lipid/polyisoprenoid-binding, YceI-like"/>
    <property type="match status" value="1"/>
</dbReference>
<dbReference type="PANTHER" id="PTHR30529">
    <property type="entry name" value="CYTOCHROME B561"/>
    <property type="match status" value="1"/>
</dbReference>
<dbReference type="GO" id="GO:0020037">
    <property type="term" value="F:heme binding"/>
    <property type="evidence" value="ECO:0007669"/>
    <property type="project" value="TreeGrafter"/>
</dbReference>
<dbReference type="STRING" id="1156985.SAMN04488118_11261"/>
<keyword evidence="5" id="KW-0349">Heme</keyword>
<evidence type="ECO:0000313" key="16">
    <source>
        <dbReference type="Proteomes" id="UP000198767"/>
    </source>
</evidence>
<keyword evidence="6 13" id="KW-0812">Transmembrane</keyword>
<feature type="transmembrane region" description="Helical" evidence="13">
    <location>
        <begin position="16"/>
        <end position="35"/>
    </location>
</feature>
<comment type="similarity">
    <text evidence="12">Belongs to the cytochrome b561 family.</text>
</comment>
<dbReference type="Pfam" id="PF01292">
    <property type="entry name" value="Ni_hydr_CYTB"/>
    <property type="match status" value="1"/>
</dbReference>
<feature type="domain" description="Lipid/polyisoprenoid-binding YceI-like" evidence="14">
    <location>
        <begin position="262"/>
        <end position="417"/>
    </location>
</feature>
<evidence type="ECO:0000256" key="1">
    <source>
        <dbReference type="ARBA" id="ARBA00001970"/>
    </source>
</evidence>
<keyword evidence="8" id="KW-0249">Electron transport</keyword>
<keyword evidence="10" id="KW-0408">Iron</keyword>
<evidence type="ECO:0000256" key="2">
    <source>
        <dbReference type="ARBA" id="ARBA00004651"/>
    </source>
</evidence>
<evidence type="ECO:0000256" key="9">
    <source>
        <dbReference type="ARBA" id="ARBA00022989"/>
    </source>
</evidence>
<organism evidence="15 16">
    <name type="scientific">Epibacterium ulvae</name>
    <dbReference type="NCBI Taxonomy" id="1156985"/>
    <lineage>
        <taxon>Bacteria</taxon>
        <taxon>Pseudomonadati</taxon>
        <taxon>Pseudomonadota</taxon>
        <taxon>Alphaproteobacteria</taxon>
        <taxon>Rhodobacterales</taxon>
        <taxon>Roseobacteraceae</taxon>
        <taxon>Epibacterium</taxon>
    </lineage>
</organism>
<evidence type="ECO:0000313" key="15">
    <source>
        <dbReference type="EMBL" id="SCZ71595.1"/>
    </source>
</evidence>
<evidence type="ECO:0000256" key="10">
    <source>
        <dbReference type="ARBA" id="ARBA00023004"/>
    </source>
</evidence>